<dbReference type="EMBL" id="SRLO01000912">
    <property type="protein sequence ID" value="TNN44324.1"/>
    <property type="molecule type" value="Genomic_DNA"/>
</dbReference>
<accession>A0A4Z2FUJ1</accession>
<feature type="compositionally biased region" description="Basic residues" evidence="1">
    <location>
        <begin position="11"/>
        <end position="21"/>
    </location>
</feature>
<evidence type="ECO:0000313" key="2">
    <source>
        <dbReference type="EMBL" id="TNN44324.1"/>
    </source>
</evidence>
<sequence length="75" mass="8696">MHIQPEETKGQKKKKKKKKKRAMEGPRLPMKPAARRLTEWKWQAREAEQEWVRAVITSTVQVNPPAVTAGPLQRP</sequence>
<protein>
    <submittedName>
        <fullName evidence="2">Uncharacterized protein</fullName>
    </submittedName>
</protein>
<name>A0A4Z2FUJ1_9TELE</name>
<reference evidence="2 3" key="1">
    <citation type="submission" date="2019-03" db="EMBL/GenBank/DDBJ databases">
        <title>First draft genome of Liparis tanakae, snailfish: a comprehensive survey of snailfish specific genes.</title>
        <authorList>
            <person name="Kim W."/>
            <person name="Song I."/>
            <person name="Jeong J.-H."/>
            <person name="Kim D."/>
            <person name="Kim S."/>
            <person name="Ryu S."/>
            <person name="Song J.Y."/>
            <person name="Lee S.K."/>
        </authorList>
    </citation>
    <scope>NUCLEOTIDE SEQUENCE [LARGE SCALE GENOMIC DNA]</scope>
    <source>
        <tissue evidence="2">Muscle</tissue>
    </source>
</reference>
<gene>
    <name evidence="2" type="ORF">EYF80_045487</name>
</gene>
<proteinExistence type="predicted"/>
<keyword evidence="3" id="KW-1185">Reference proteome</keyword>
<feature type="compositionally biased region" description="Basic and acidic residues" evidence="1">
    <location>
        <begin position="1"/>
        <end position="10"/>
    </location>
</feature>
<evidence type="ECO:0000256" key="1">
    <source>
        <dbReference type="SAM" id="MobiDB-lite"/>
    </source>
</evidence>
<dbReference type="AlphaFoldDB" id="A0A4Z2FUJ1"/>
<dbReference type="Proteomes" id="UP000314294">
    <property type="component" value="Unassembled WGS sequence"/>
</dbReference>
<comment type="caution">
    <text evidence="2">The sequence shown here is derived from an EMBL/GenBank/DDBJ whole genome shotgun (WGS) entry which is preliminary data.</text>
</comment>
<feature type="region of interest" description="Disordered" evidence="1">
    <location>
        <begin position="1"/>
        <end position="35"/>
    </location>
</feature>
<organism evidence="2 3">
    <name type="scientific">Liparis tanakae</name>
    <name type="common">Tanaka's snailfish</name>
    <dbReference type="NCBI Taxonomy" id="230148"/>
    <lineage>
        <taxon>Eukaryota</taxon>
        <taxon>Metazoa</taxon>
        <taxon>Chordata</taxon>
        <taxon>Craniata</taxon>
        <taxon>Vertebrata</taxon>
        <taxon>Euteleostomi</taxon>
        <taxon>Actinopterygii</taxon>
        <taxon>Neopterygii</taxon>
        <taxon>Teleostei</taxon>
        <taxon>Neoteleostei</taxon>
        <taxon>Acanthomorphata</taxon>
        <taxon>Eupercaria</taxon>
        <taxon>Perciformes</taxon>
        <taxon>Cottioidei</taxon>
        <taxon>Cottales</taxon>
        <taxon>Liparidae</taxon>
        <taxon>Liparis</taxon>
    </lineage>
</organism>
<evidence type="ECO:0000313" key="3">
    <source>
        <dbReference type="Proteomes" id="UP000314294"/>
    </source>
</evidence>